<dbReference type="Gramene" id="OIV89044">
    <property type="protein sequence ID" value="OIV89044"/>
    <property type="gene ID" value="TanjilG_31157"/>
</dbReference>
<dbReference type="Pfam" id="PF03478">
    <property type="entry name" value="Beta-prop_KIB1-4"/>
    <property type="match status" value="1"/>
</dbReference>
<gene>
    <name evidence="2" type="ORF">TanjilG_31157</name>
</gene>
<dbReference type="STRING" id="3871.A0A1J7GH37"/>
<dbReference type="SUPFAM" id="SSF81383">
    <property type="entry name" value="F-box domain"/>
    <property type="match status" value="1"/>
</dbReference>
<name>A0A1J7GH37_LUPAN</name>
<organism evidence="2 3">
    <name type="scientific">Lupinus angustifolius</name>
    <name type="common">Narrow-leaved blue lupine</name>
    <dbReference type="NCBI Taxonomy" id="3871"/>
    <lineage>
        <taxon>Eukaryota</taxon>
        <taxon>Viridiplantae</taxon>
        <taxon>Streptophyta</taxon>
        <taxon>Embryophyta</taxon>
        <taxon>Tracheophyta</taxon>
        <taxon>Spermatophyta</taxon>
        <taxon>Magnoliopsida</taxon>
        <taxon>eudicotyledons</taxon>
        <taxon>Gunneridae</taxon>
        <taxon>Pentapetalae</taxon>
        <taxon>rosids</taxon>
        <taxon>fabids</taxon>
        <taxon>Fabales</taxon>
        <taxon>Fabaceae</taxon>
        <taxon>Papilionoideae</taxon>
        <taxon>50 kb inversion clade</taxon>
        <taxon>genistoids sensu lato</taxon>
        <taxon>core genistoids</taxon>
        <taxon>Genisteae</taxon>
        <taxon>Lupinus</taxon>
    </lineage>
</organism>
<dbReference type="EMBL" id="KV862561">
    <property type="protein sequence ID" value="OIV89044.1"/>
    <property type="molecule type" value="Genomic_DNA"/>
</dbReference>
<dbReference type="OMA" id="KEYMAMA"/>
<dbReference type="AlphaFoldDB" id="A0A1J7GH37"/>
<evidence type="ECO:0000313" key="2">
    <source>
        <dbReference type="EMBL" id="OIV89044.1"/>
    </source>
</evidence>
<reference evidence="2 3" key="1">
    <citation type="journal article" date="2017" name="Plant Biotechnol. J.">
        <title>A comprehensive draft genome sequence for lupin (Lupinus angustifolius), an emerging health food: insights into plant-microbe interactions and legume evolution.</title>
        <authorList>
            <person name="Hane J.K."/>
            <person name="Ming Y."/>
            <person name="Kamphuis L.G."/>
            <person name="Nelson M.N."/>
            <person name="Garg G."/>
            <person name="Atkins C.A."/>
            <person name="Bayer P.E."/>
            <person name="Bravo A."/>
            <person name="Bringans S."/>
            <person name="Cannon S."/>
            <person name="Edwards D."/>
            <person name="Foley R."/>
            <person name="Gao L.L."/>
            <person name="Harrison M.J."/>
            <person name="Huang W."/>
            <person name="Hurgobin B."/>
            <person name="Li S."/>
            <person name="Liu C.W."/>
            <person name="McGrath A."/>
            <person name="Morahan G."/>
            <person name="Murray J."/>
            <person name="Weller J."/>
            <person name="Jian J."/>
            <person name="Singh K.B."/>
        </authorList>
    </citation>
    <scope>NUCLEOTIDE SEQUENCE [LARGE SCALE GENOMIC DNA]</scope>
    <source>
        <strain evidence="3">cv. Tanjil</strain>
        <tissue evidence="2">Whole plant</tissue>
    </source>
</reference>
<dbReference type="InterPro" id="IPR050942">
    <property type="entry name" value="F-box_BR-signaling"/>
</dbReference>
<dbReference type="OrthoDB" id="1523976at2759"/>
<proteinExistence type="predicted"/>
<dbReference type="PANTHER" id="PTHR44259">
    <property type="entry name" value="OS07G0183000 PROTEIN-RELATED"/>
    <property type="match status" value="1"/>
</dbReference>
<dbReference type="CDD" id="cd09917">
    <property type="entry name" value="F-box_SF"/>
    <property type="match status" value="1"/>
</dbReference>
<feature type="domain" description="KIB1-4 beta-propeller" evidence="1">
    <location>
        <begin position="67"/>
        <end position="373"/>
    </location>
</feature>
<dbReference type="InterPro" id="IPR005174">
    <property type="entry name" value="KIB1-4_b-propeller"/>
</dbReference>
<dbReference type="InterPro" id="IPR036047">
    <property type="entry name" value="F-box-like_dom_sf"/>
</dbReference>
<accession>A0A1J7GH37</accession>
<dbReference type="Proteomes" id="UP000188354">
    <property type="component" value="Unassembled WGS sequence"/>
</dbReference>
<keyword evidence="3" id="KW-1185">Reference proteome</keyword>
<dbReference type="KEGG" id="lang:109341890"/>
<sequence length="403" mass="46486">MTQEIVQFDKWIWLPSDLLYEIGKHLQSPKDYVRFSATCKSWNMKLPKTPDHIRGPLLVLPFNHETYDIKEEKDFYLRMPEMQNNILLRGSCFGWLISIRIDGVIQMLNPFTNASYDLPPLSTIPSIVDYHPEFKDQEYTVFFYNYDGSTYNTLLNRSAVQKLRLKKIVTSSSPCENMLAFGIYGEFNRLAWCKFGDTKWTDFSIPGMHKIMLKDAIFDAGKVYALNLDAELYVFDVTTSIGGITKVVPKSKDLCGITTNIHSKYLVRNVESDLLMVLRFFNCHEVNGIDYPEVCYNTEKFEVYKLDKTANKWRNISSLGDYVIVVGFNSSLCTLPFSDGKGNWVRNCIYFSDHQIDSQFNEIVGGHDVGIFNLKNGKVHELFPNLELLHPPPIWLFSQNSIC</sequence>
<evidence type="ECO:0000313" key="3">
    <source>
        <dbReference type="Proteomes" id="UP000188354"/>
    </source>
</evidence>
<protein>
    <recommendedName>
        <fullName evidence="1">KIB1-4 beta-propeller domain-containing protein</fullName>
    </recommendedName>
</protein>
<evidence type="ECO:0000259" key="1">
    <source>
        <dbReference type="Pfam" id="PF03478"/>
    </source>
</evidence>
<dbReference type="PANTHER" id="PTHR44259:SF114">
    <property type="entry name" value="OS06G0707300 PROTEIN"/>
    <property type="match status" value="1"/>
</dbReference>